<dbReference type="Proteomes" id="UP000076874">
    <property type="component" value="Unassembled WGS sequence"/>
</dbReference>
<dbReference type="GO" id="GO:0016705">
    <property type="term" value="F:oxidoreductase activity, acting on paired donors, with incorporation or reduction of molecular oxygen"/>
    <property type="evidence" value="ECO:0007669"/>
    <property type="project" value="InterPro"/>
</dbReference>
<sequence length="540" mass="59977">MLALLLLALGVVVLLLCPVVAYFQDKNGLRQFPTPSWLAGLTPFWRIYHNYHLRQFDAINKAHLRLGPHVRIAPNHLSVAEPEAVDTIYGHGANFLKDVWYDGGAGASRTMADTRDKAEHQAKRKRMAHLFAYKTLADMEPVIADRVQALLRATDARARAKALAGRGDSERAPPFNVRRFVNYFTIDVITYILFGTPARCLERGNDTVPAKNPATGRVYTAPLIDALHDSMRVAVPIGYVPPSIMWLARLAARLHPMFRSGERFADIVYHHVTETHAAIRTLPDPGDHAATAFEEGGFLRQIMYDKRGQATGLPLSELLAECSGMVNAGSDTTSTALANCMYLLSMAQHRDIRARLQREIDPVFAAAKAEKKANNQTMPLPAYDALANLPFLRACIDETLRLRPSSAFGLPREVPAGGRYIAGRFVAGGVSVSVPTYSLLHHPAVFAQPGAYRPQRWTDTPADDPRLARMKKYFLPFSTGPRACIGRNIAYFEMVLVVAALVHYFDFGFAEPAVDGTYKVLERLNANPDELWMYPTRRAV</sequence>
<keyword evidence="12" id="KW-1185">Reference proteome</keyword>
<dbReference type="GO" id="GO:0020037">
    <property type="term" value="F:heme binding"/>
    <property type="evidence" value="ECO:0007669"/>
    <property type="project" value="InterPro"/>
</dbReference>
<keyword evidence="4 8" id="KW-0479">Metal-binding</keyword>
<evidence type="ECO:0000256" key="6">
    <source>
        <dbReference type="ARBA" id="ARBA00023004"/>
    </source>
</evidence>
<evidence type="ECO:0000313" key="12">
    <source>
        <dbReference type="Proteomes" id="UP000076874"/>
    </source>
</evidence>
<dbReference type="PRINTS" id="PR00385">
    <property type="entry name" value="P450"/>
</dbReference>
<dbReference type="Pfam" id="PF00067">
    <property type="entry name" value="p450"/>
    <property type="match status" value="1"/>
</dbReference>
<evidence type="ECO:0000256" key="9">
    <source>
        <dbReference type="RuleBase" id="RU000461"/>
    </source>
</evidence>
<protein>
    <submittedName>
        <fullName evidence="11">Cytochrome P450</fullName>
    </submittedName>
</protein>
<dbReference type="OrthoDB" id="2789670at2759"/>
<evidence type="ECO:0000256" key="8">
    <source>
        <dbReference type="PIRSR" id="PIRSR602401-1"/>
    </source>
</evidence>
<evidence type="ECO:0000313" key="11">
    <source>
        <dbReference type="EMBL" id="OAA57013.1"/>
    </source>
</evidence>
<name>A0A167PTK8_9HYPO</name>
<accession>A0A167PTK8</accession>
<comment type="cofactor">
    <cofactor evidence="1 8">
        <name>heme</name>
        <dbReference type="ChEBI" id="CHEBI:30413"/>
    </cofactor>
</comment>
<dbReference type="InterPro" id="IPR036396">
    <property type="entry name" value="Cyt_P450_sf"/>
</dbReference>
<feature type="binding site" description="axial binding residue" evidence="8">
    <location>
        <position position="484"/>
    </location>
    <ligand>
        <name>heme</name>
        <dbReference type="ChEBI" id="CHEBI:30413"/>
    </ligand>
    <ligandPart>
        <name>Fe</name>
        <dbReference type="ChEBI" id="CHEBI:18248"/>
    </ligandPart>
</feature>
<dbReference type="AlphaFoldDB" id="A0A167PTK8"/>
<keyword evidence="5 9" id="KW-0560">Oxidoreductase</keyword>
<proteinExistence type="inferred from homology"/>
<dbReference type="InterPro" id="IPR017972">
    <property type="entry name" value="Cyt_P450_CS"/>
</dbReference>
<evidence type="ECO:0000256" key="5">
    <source>
        <dbReference type="ARBA" id="ARBA00023002"/>
    </source>
</evidence>
<dbReference type="PROSITE" id="PS00086">
    <property type="entry name" value="CYTOCHROME_P450"/>
    <property type="match status" value="1"/>
</dbReference>
<evidence type="ECO:0000256" key="7">
    <source>
        <dbReference type="ARBA" id="ARBA00023033"/>
    </source>
</evidence>
<evidence type="ECO:0000256" key="10">
    <source>
        <dbReference type="SAM" id="SignalP"/>
    </source>
</evidence>
<dbReference type="InterPro" id="IPR050121">
    <property type="entry name" value="Cytochrome_P450_monoxygenase"/>
</dbReference>
<evidence type="ECO:0000256" key="3">
    <source>
        <dbReference type="ARBA" id="ARBA00022617"/>
    </source>
</evidence>
<evidence type="ECO:0000256" key="1">
    <source>
        <dbReference type="ARBA" id="ARBA00001971"/>
    </source>
</evidence>
<dbReference type="Gene3D" id="1.10.630.10">
    <property type="entry name" value="Cytochrome P450"/>
    <property type="match status" value="1"/>
</dbReference>
<feature type="signal peptide" evidence="10">
    <location>
        <begin position="1"/>
        <end position="21"/>
    </location>
</feature>
<evidence type="ECO:0000256" key="4">
    <source>
        <dbReference type="ARBA" id="ARBA00022723"/>
    </source>
</evidence>
<dbReference type="GO" id="GO:0005506">
    <property type="term" value="F:iron ion binding"/>
    <property type="evidence" value="ECO:0007669"/>
    <property type="project" value="InterPro"/>
</dbReference>
<gene>
    <name evidence="11" type="ORF">SPI_07394</name>
</gene>
<evidence type="ECO:0000256" key="2">
    <source>
        <dbReference type="ARBA" id="ARBA00010617"/>
    </source>
</evidence>
<comment type="caution">
    <text evidence="11">The sequence shown here is derived from an EMBL/GenBank/DDBJ whole genome shotgun (WGS) entry which is preliminary data.</text>
</comment>
<dbReference type="EMBL" id="AZHD01000015">
    <property type="protein sequence ID" value="OAA57013.1"/>
    <property type="molecule type" value="Genomic_DNA"/>
</dbReference>
<keyword evidence="7 9" id="KW-0503">Monooxygenase</keyword>
<keyword evidence="6 8" id="KW-0408">Iron</keyword>
<feature type="chain" id="PRO_5007891295" evidence="10">
    <location>
        <begin position="22"/>
        <end position="540"/>
    </location>
</feature>
<dbReference type="InterPro" id="IPR002401">
    <property type="entry name" value="Cyt_P450_E_grp-I"/>
</dbReference>
<dbReference type="PANTHER" id="PTHR24305:SF29">
    <property type="entry name" value="BENZOATE-PARA-HYDROXYLASE"/>
    <property type="match status" value="1"/>
</dbReference>
<dbReference type="PRINTS" id="PR00463">
    <property type="entry name" value="EP450I"/>
</dbReference>
<organism evidence="11 12">
    <name type="scientific">Niveomyces insectorum RCEF 264</name>
    <dbReference type="NCBI Taxonomy" id="1081102"/>
    <lineage>
        <taxon>Eukaryota</taxon>
        <taxon>Fungi</taxon>
        <taxon>Dikarya</taxon>
        <taxon>Ascomycota</taxon>
        <taxon>Pezizomycotina</taxon>
        <taxon>Sordariomycetes</taxon>
        <taxon>Hypocreomycetidae</taxon>
        <taxon>Hypocreales</taxon>
        <taxon>Cordycipitaceae</taxon>
        <taxon>Niveomyces</taxon>
    </lineage>
</organism>
<dbReference type="CDD" id="cd11061">
    <property type="entry name" value="CYP67-like"/>
    <property type="match status" value="1"/>
</dbReference>
<keyword evidence="10" id="KW-0732">Signal</keyword>
<dbReference type="InterPro" id="IPR001128">
    <property type="entry name" value="Cyt_P450"/>
</dbReference>
<keyword evidence="3 8" id="KW-0349">Heme</keyword>
<dbReference type="SUPFAM" id="SSF48264">
    <property type="entry name" value="Cytochrome P450"/>
    <property type="match status" value="1"/>
</dbReference>
<comment type="similarity">
    <text evidence="2 9">Belongs to the cytochrome P450 family.</text>
</comment>
<dbReference type="GO" id="GO:0004497">
    <property type="term" value="F:monooxygenase activity"/>
    <property type="evidence" value="ECO:0007669"/>
    <property type="project" value="UniProtKB-KW"/>
</dbReference>
<dbReference type="STRING" id="1081102.A0A167PTK8"/>
<dbReference type="PANTHER" id="PTHR24305">
    <property type="entry name" value="CYTOCHROME P450"/>
    <property type="match status" value="1"/>
</dbReference>
<reference evidence="11 12" key="1">
    <citation type="journal article" date="2016" name="Genome Biol. Evol.">
        <title>Divergent and convergent evolution of fungal pathogenicity.</title>
        <authorList>
            <person name="Shang Y."/>
            <person name="Xiao G."/>
            <person name="Zheng P."/>
            <person name="Cen K."/>
            <person name="Zhan S."/>
            <person name="Wang C."/>
        </authorList>
    </citation>
    <scope>NUCLEOTIDE SEQUENCE [LARGE SCALE GENOMIC DNA]</scope>
    <source>
        <strain evidence="11 12">RCEF 264</strain>
    </source>
</reference>